<organism evidence="2 3">
    <name type="scientific">Marinomonas algarum</name>
    <dbReference type="NCBI Taxonomy" id="2883105"/>
    <lineage>
        <taxon>Bacteria</taxon>
        <taxon>Pseudomonadati</taxon>
        <taxon>Pseudomonadota</taxon>
        <taxon>Gammaproteobacteria</taxon>
        <taxon>Oceanospirillales</taxon>
        <taxon>Oceanospirillaceae</taxon>
        <taxon>Marinomonas</taxon>
    </lineage>
</organism>
<name>A0A9X1LF46_9GAMM</name>
<evidence type="ECO:0000313" key="2">
    <source>
        <dbReference type="EMBL" id="MCB5162596.1"/>
    </source>
</evidence>
<feature type="transmembrane region" description="Helical" evidence="1">
    <location>
        <begin position="510"/>
        <end position="526"/>
    </location>
</feature>
<dbReference type="EMBL" id="JAJATW010000019">
    <property type="protein sequence ID" value="MCB5162596.1"/>
    <property type="molecule type" value="Genomic_DNA"/>
</dbReference>
<sequence length="555" mass="62621">MNKELFLKIFNSLRDCWVPSLDLSFEAEKVPVVETKTYITSSKFTVQASSYYQVSYGNCGFNCQSLSEVDREVNSIIDAGCNGRSEVLNNKLQHKISKTKLIDLYNLGRFPLGNYTYKCLIECDDCHGSGTETCSNCNGSGSVQEPYQAHVRDNLSYHNGRVTSRNPVYETRYRRVNCGRCHTTGRVSCSTCGGDGVNTHIETVEFYSSHSTPKIEWQNFDKLTWVEAYIKGKNSEDFNIDEAVDWQFTNQVVQESGGPGSYTVSLPGTLTASECNLKACSLYTGATYGNCKALGIMVCDTDYIFDDHIKWSSDKKSKIALTGKSLTPILKNKIVEDCLEDMSSTKVPKGKIKSLNMVSSETIETLQELMNKVLTLNKEERESVSVPLLMLNTFLSLILLTGLLYWLNTTNIIGDGFNFGIYPILANSIDATKILGSIIFSGYYDMIFFRDLFIMFLASMTMMFVFGAKKAFSIIRVLKWYLFGMIFILSFMLQFANLKDPTISSNANNDFMDLFIFSLFAGILFTRKMSYGKQMKYAKEYNSNKLLQLLGYVKK</sequence>
<gene>
    <name evidence="2" type="ORF">LG368_11890</name>
</gene>
<comment type="caution">
    <text evidence="2">The sequence shown here is derived from an EMBL/GenBank/DDBJ whole genome shotgun (WGS) entry which is preliminary data.</text>
</comment>
<accession>A0A9X1LF46</accession>
<dbReference type="InterPro" id="IPR001305">
    <property type="entry name" value="HSP_DnaJ_Cys-rich_dom"/>
</dbReference>
<feature type="transmembrane region" description="Helical" evidence="1">
    <location>
        <begin position="386"/>
        <end position="407"/>
    </location>
</feature>
<dbReference type="GO" id="GO:0031072">
    <property type="term" value="F:heat shock protein binding"/>
    <property type="evidence" value="ECO:0007669"/>
    <property type="project" value="InterPro"/>
</dbReference>
<proteinExistence type="predicted"/>
<protein>
    <submittedName>
        <fullName evidence="2">Uncharacterized protein</fullName>
    </submittedName>
</protein>
<evidence type="ECO:0000313" key="3">
    <source>
        <dbReference type="Proteomes" id="UP001139095"/>
    </source>
</evidence>
<feature type="transmembrane region" description="Helical" evidence="1">
    <location>
        <begin position="447"/>
        <end position="468"/>
    </location>
</feature>
<keyword evidence="1" id="KW-0472">Membrane</keyword>
<keyword evidence="3" id="KW-1185">Reference proteome</keyword>
<keyword evidence="1" id="KW-1133">Transmembrane helix</keyword>
<keyword evidence="1" id="KW-0812">Transmembrane</keyword>
<dbReference type="AlphaFoldDB" id="A0A9X1LF46"/>
<dbReference type="Proteomes" id="UP001139095">
    <property type="component" value="Unassembled WGS sequence"/>
</dbReference>
<dbReference type="GO" id="GO:0051082">
    <property type="term" value="F:unfolded protein binding"/>
    <property type="evidence" value="ECO:0007669"/>
    <property type="project" value="InterPro"/>
</dbReference>
<feature type="transmembrane region" description="Helical" evidence="1">
    <location>
        <begin position="419"/>
        <end position="441"/>
    </location>
</feature>
<dbReference type="RefSeq" id="WP_226754945.1">
    <property type="nucleotide sequence ID" value="NZ_JAJATW010000019.1"/>
</dbReference>
<evidence type="ECO:0000256" key="1">
    <source>
        <dbReference type="SAM" id="Phobius"/>
    </source>
</evidence>
<reference evidence="2" key="1">
    <citation type="submission" date="2021-10" db="EMBL/GenBank/DDBJ databases">
        <title>Marinomonas pontica sp. nov., isolated from the Black Sea.</title>
        <authorList>
            <person name="Zhao L.-H."/>
            <person name="Xue J.-H."/>
        </authorList>
    </citation>
    <scope>NUCLEOTIDE SEQUENCE</scope>
    <source>
        <strain evidence="2">E8</strain>
    </source>
</reference>
<dbReference type="CDD" id="cd10719">
    <property type="entry name" value="DnaJ_zf"/>
    <property type="match status" value="1"/>
</dbReference>
<feature type="transmembrane region" description="Helical" evidence="1">
    <location>
        <begin position="480"/>
        <end position="498"/>
    </location>
</feature>